<reference evidence="5 6" key="1">
    <citation type="submission" date="2019-07" db="EMBL/GenBank/DDBJ databases">
        <title>De Novo Assembly of kiwifruit Actinidia rufa.</title>
        <authorList>
            <person name="Sugita-Konishi S."/>
            <person name="Sato K."/>
            <person name="Mori E."/>
            <person name="Abe Y."/>
            <person name="Kisaki G."/>
            <person name="Hamano K."/>
            <person name="Suezawa K."/>
            <person name="Otani M."/>
            <person name="Fukuda T."/>
            <person name="Manabe T."/>
            <person name="Gomi K."/>
            <person name="Tabuchi M."/>
            <person name="Akimitsu K."/>
            <person name="Kataoka I."/>
        </authorList>
    </citation>
    <scope>NUCLEOTIDE SEQUENCE [LARGE SCALE GENOMIC DNA]</scope>
    <source>
        <strain evidence="6">cv. Fuchu</strain>
    </source>
</reference>
<dbReference type="PANTHER" id="PTHR33191:SF44">
    <property type="entry name" value="RIPENING-RELATED PROTEIN 1"/>
    <property type="match status" value="1"/>
</dbReference>
<keyword evidence="3" id="KW-0964">Secreted</keyword>
<comment type="subcellular location">
    <subcellularLocation>
        <location evidence="1">Secreted</location>
    </subcellularLocation>
</comment>
<dbReference type="CDD" id="cd22270">
    <property type="entry name" value="DPBB_kiwellin-like"/>
    <property type="match status" value="1"/>
</dbReference>
<comment type="similarity">
    <text evidence="2">Belongs to the kiwellin family.</text>
</comment>
<dbReference type="GO" id="GO:0005576">
    <property type="term" value="C:extracellular region"/>
    <property type="evidence" value="ECO:0007669"/>
    <property type="project" value="UniProtKB-SubCell"/>
</dbReference>
<dbReference type="OrthoDB" id="406505at2759"/>
<accession>A0A7J0H074</accession>
<dbReference type="InterPro" id="IPR039271">
    <property type="entry name" value="Kiwellin-like"/>
</dbReference>
<evidence type="ECO:0000256" key="4">
    <source>
        <dbReference type="ARBA" id="ARBA00022729"/>
    </source>
</evidence>
<protein>
    <submittedName>
        <fullName evidence="5">Uncharacterized protein</fullName>
    </submittedName>
</protein>
<evidence type="ECO:0000256" key="3">
    <source>
        <dbReference type="ARBA" id="ARBA00022525"/>
    </source>
</evidence>
<evidence type="ECO:0000256" key="1">
    <source>
        <dbReference type="ARBA" id="ARBA00004613"/>
    </source>
</evidence>
<dbReference type="SUPFAM" id="SSF50685">
    <property type="entry name" value="Barwin-like endoglucanases"/>
    <property type="match status" value="1"/>
</dbReference>
<keyword evidence="6" id="KW-1185">Reference proteome</keyword>
<comment type="caution">
    <text evidence="5">The sequence shown here is derived from an EMBL/GenBank/DDBJ whole genome shotgun (WGS) entry which is preliminary data.</text>
</comment>
<dbReference type="AlphaFoldDB" id="A0A7J0H074"/>
<evidence type="ECO:0000313" key="6">
    <source>
        <dbReference type="Proteomes" id="UP000585474"/>
    </source>
</evidence>
<organism evidence="5 6">
    <name type="scientific">Actinidia rufa</name>
    <dbReference type="NCBI Taxonomy" id="165716"/>
    <lineage>
        <taxon>Eukaryota</taxon>
        <taxon>Viridiplantae</taxon>
        <taxon>Streptophyta</taxon>
        <taxon>Embryophyta</taxon>
        <taxon>Tracheophyta</taxon>
        <taxon>Spermatophyta</taxon>
        <taxon>Magnoliopsida</taxon>
        <taxon>eudicotyledons</taxon>
        <taxon>Gunneridae</taxon>
        <taxon>Pentapetalae</taxon>
        <taxon>asterids</taxon>
        <taxon>Ericales</taxon>
        <taxon>Actinidiaceae</taxon>
        <taxon>Actinidia</taxon>
    </lineage>
</organism>
<dbReference type="Proteomes" id="UP000585474">
    <property type="component" value="Unassembled WGS sequence"/>
</dbReference>
<dbReference type="Gene3D" id="2.40.40.10">
    <property type="entry name" value="RlpA-like domain"/>
    <property type="match status" value="1"/>
</dbReference>
<dbReference type="Pfam" id="PF24300">
    <property type="entry name" value="KWL1"/>
    <property type="match status" value="1"/>
</dbReference>
<sequence length="84" mass="9128">MVESPSKCDGKYHSDKTPVVALSTGWFAKMGRCHKNITVHANGRSVKAMVVNDCDSTMGCDSDYGYQPPCPNNIVDASEEFGKL</sequence>
<dbReference type="PANTHER" id="PTHR33191">
    <property type="entry name" value="RIPENING-RELATED PROTEIN 2-RELATED"/>
    <property type="match status" value="1"/>
</dbReference>
<evidence type="ECO:0000256" key="2">
    <source>
        <dbReference type="ARBA" id="ARBA00005592"/>
    </source>
</evidence>
<name>A0A7J0H074_9ERIC</name>
<evidence type="ECO:0000313" key="5">
    <source>
        <dbReference type="EMBL" id="GFZ16469.1"/>
    </source>
</evidence>
<dbReference type="EMBL" id="BJWL01000025">
    <property type="protein sequence ID" value="GFZ16469.1"/>
    <property type="molecule type" value="Genomic_DNA"/>
</dbReference>
<dbReference type="InterPro" id="IPR036908">
    <property type="entry name" value="RlpA-like_sf"/>
</dbReference>
<proteinExistence type="inferred from homology"/>
<gene>
    <name evidence="5" type="ORF">Acr_25g0008780</name>
</gene>
<keyword evidence="4" id="KW-0732">Signal</keyword>